<feature type="domain" description="UBC core" evidence="1">
    <location>
        <begin position="24"/>
        <end position="170"/>
    </location>
</feature>
<dbReference type="HOGENOM" id="CLU_1225726_0_0_1"/>
<dbReference type="PANTHER" id="PTHR24067">
    <property type="entry name" value="UBIQUITIN-CONJUGATING ENZYME E2"/>
    <property type="match status" value="1"/>
</dbReference>
<dbReference type="SUPFAM" id="SSF54495">
    <property type="entry name" value="UBC-like"/>
    <property type="match status" value="1"/>
</dbReference>
<dbReference type="GO" id="GO:0032446">
    <property type="term" value="P:protein modification by small protein conjugation"/>
    <property type="evidence" value="ECO:0007669"/>
    <property type="project" value="UniProtKB-ARBA"/>
</dbReference>
<dbReference type="SMART" id="SM00212">
    <property type="entry name" value="UBCc"/>
    <property type="match status" value="1"/>
</dbReference>
<dbReference type="eggNOG" id="KOG0424">
    <property type="taxonomic scope" value="Eukaryota"/>
</dbReference>
<dbReference type="Gene3D" id="3.10.110.10">
    <property type="entry name" value="Ubiquitin Conjugating Enzyme"/>
    <property type="match status" value="1"/>
</dbReference>
<dbReference type="InterPro" id="IPR050113">
    <property type="entry name" value="Ub_conjugating_enzyme"/>
</dbReference>
<protein>
    <recommendedName>
        <fullName evidence="1">UBC core domain-containing protein</fullName>
    </recommendedName>
</protein>
<sequence length="226" mass="26404">MPPPIFFPEKLPPPRNGILTEHSTAEKSLKWSYGLWLQSPMKNVHLKPRVDKDGKVNWAKWEAAFEGPPGTPYEGGLYRVRLAFNDYWPMRPGKASFAKEYFHPNFYKANRIEIKYFEDFQELLRHLRTLFFYPTVTSGKALNREAYTMWKEDRAAFDEKIREQSKKYSVKDDLEKFRETIVPYSCPYHRSSTTSTGLESVLSNANTNSNGFSVDLMFESWCQSSI</sequence>
<keyword evidence="3" id="KW-1185">Reference proteome</keyword>
<dbReference type="PROSITE" id="PS50127">
    <property type="entry name" value="UBC_2"/>
    <property type="match status" value="1"/>
</dbReference>
<dbReference type="InterPro" id="IPR000608">
    <property type="entry name" value="UBC"/>
</dbReference>
<dbReference type="OrthoDB" id="10069349at2759"/>
<name>G0MX21_CAEBE</name>
<dbReference type="InParanoid" id="G0MX21"/>
<dbReference type="Proteomes" id="UP000008068">
    <property type="component" value="Unassembled WGS sequence"/>
</dbReference>
<reference evidence="3" key="1">
    <citation type="submission" date="2011-07" db="EMBL/GenBank/DDBJ databases">
        <authorList>
            <consortium name="Caenorhabditis brenneri Sequencing and Analysis Consortium"/>
            <person name="Wilson R.K."/>
        </authorList>
    </citation>
    <scope>NUCLEOTIDE SEQUENCE [LARGE SCALE GENOMIC DNA]</scope>
    <source>
        <strain evidence="3">PB2801</strain>
    </source>
</reference>
<dbReference type="STRING" id="135651.G0MX21"/>
<evidence type="ECO:0000313" key="2">
    <source>
        <dbReference type="EMBL" id="EGT46690.1"/>
    </source>
</evidence>
<dbReference type="AlphaFoldDB" id="G0MX21"/>
<dbReference type="InterPro" id="IPR016135">
    <property type="entry name" value="UBQ-conjugating_enzyme/RWD"/>
</dbReference>
<evidence type="ECO:0000259" key="1">
    <source>
        <dbReference type="PROSITE" id="PS50127"/>
    </source>
</evidence>
<evidence type="ECO:0000313" key="3">
    <source>
        <dbReference type="Proteomes" id="UP000008068"/>
    </source>
</evidence>
<gene>
    <name evidence="2" type="ORF">CAEBREN_23438</name>
</gene>
<organism evidence="3">
    <name type="scientific">Caenorhabditis brenneri</name>
    <name type="common">Nematode worm</name>
    <dbReference type="NCBI Taxonomy" id="135651"/>
    <lineage>
        <taxon>Eukaryota</taxon>
        <taxon>Metazoa</taxon>
        <taxon>Ecdysozoa</taxon>
        <taxon>Nematoda</taxon>
        <taxon>Chromadorea</taxon>
        <taxon>Rhabditida</taxon>
        <taxon>Rhabditina</taxon>
        <taxon>Rhabditomorpha</taxon>
        <taxon>Rhabditoidea</taxon>
        <taxon>Rhabditidae</taxon>
        <taxon>Peloderinae</taxon>
        <taxon>Caenorhabditis</taxon>
    </lineage>
</organism>
<dbReference type="Pfam" id="PF00179">
    <property type="entry name" value="UQ_con"/>
    <property type="match status" value="1"/>
</dbReference>
<accession>G0MX21</accession>
<proteinExistence type="predicted"/>
<dbReference type="EMBL" id="GL379818">
    <property type="protein sequence ID" value="EGT46690.1"/>
    <property type="molecule type" value="Genomic_DNA"/>
</dbReference>